<sequence length="224" mass="26239">MSNAKSSILDIRLNKELDKKTAEHFLGFSFGNLNIGNCITYVLPKLEVALVMTQPKRTRLISKEVDDFYATFNEELEEKKEELYKVWVRYEKRFEKFISKISNKPFPLGKVTVYLSIFDSGNNFLDNKSFQVWIGKKDEEFISSVVFELLCFYFDAYAKKYLKKFSDDERWHLTEQFANTFTHTVAFEKTFGFKAQADVPGFGLMSPFSHIDEFIDASDYPDQF</sequence>
<evidence type="ECO:0000313" key="1">
    <source>
        <dbReference type="EMBL" id="KKS08701.1"/>
    </source>
</evidence>
<gene>
    <name evidence="1" type="ORF">UU65_C0005G0012</name>
</gene>
<reference evidence="1 2" key="1">
    <citation type="journal article" date="2015" name="Nature">
        <title>rRNA introns, odd ribosomes, and small enigmatic genomes across a large radiation of phyla.</title>
        <authorList>
            <person name="Brown C.T."/>
            <person name="Hug L.A."/>
            <person name="Thomas B.C."/>
            <person name="Sharon I."/>
            <person name="Castelle C.J."/>
            <person name="Singh A."/>
            <person name="Wilkins M.J."/>
            <person name="Williams K.H."/>
            <person name="Banfield J.F."/>
        </authorList>
    </citation>
    <scope>NUCLEOTIDE SEQUENCE [LARGE SCALE GENOMIC DNA]</scope>
</reference>
<organism evidence="1 2">
    <name type="scientific">candidate division CPR2 bacterium GW2011_GWC1_41_48</name>
    <dbReference type="NCBI Taxonomy" id="1618344"/>
    <lineage>
        <taxon>Bacteria</taxon>
        <taxon>Bacteria division CPR2</taxon>
    </lineage>
</organism>
<dbReference type="EMBL" id="LCBL01000005">
    <property type="protein sequence ID" value="KKS08701.1"/>
    <property type="molecule type" value="Genomic_DNA"/>
</dbReference>
<dbReference type="Proteomes" id="UP000033869">
    <property type="component" value="Unassembled WGS sequence"/>
</dbReference>
<proteinExistence type="predicted"/>
<evidence type="ECO:0000313" key="2">
    <source>
        <dbReference type="Proteomes" id="UP000033869"/>
    </source>
</evidence>
<accession>A0A0G0YGN1</accession>
<name>A0A0G0YGN1_UNCC2</name>
<dbReference type="AlphaFoldDB" id="A0A0G0YGN1"/>
<comment type="caution">
    <text evidence="1">The sequence shown here is derived from an EMBL/GenBank/DDBJ whole genome shotgun (WGS) entry which is preliminary data.</text>
</comment>
<protein>
    <submittedName>
        <fullName evidence="1">Uncharacterized protein</fullName>
    </submittedName>
</protein>